<keyword evidence="1" id="KW-0805">Transcription regulation</keyword>
<evidence type="ECO:0000256" key="1">
    <source>
        <dbReference type="ARBA" id="ARBA00023015"/>
    </source>
</evidence>
<reference evidence="7 8" key="1">
    <citation type="submission" date="2019-07" db="EMBL/GenBank/DDBJ databases">
        <authorList>
            <person name="Kim J."/>
        </authorList>
    </citation>
    <scope>NUCLEOTIDE SEQUENCE [LARGE SCALE GENOMIC DNA]</scope>
    <source>
        <strain evidence="7 8">JC52</strain>
    </source>
</reference>
<dbReference type="SUPFAM" id="SSF52172">
    <property type="entry name" value="CheY-like"/>
    <property type="match status" value="1"/>
</dbReference>
<dbReference type="InterPro" id="IPR001789">
    <property type="entry name" value="Sig_transdc_resp-reg_receiver"/>
</dbReference>
<gene>
    <name evidence="7" type="ORF">FPZ49_30070</name>
</gene>
<dbReference type="Proteomes" id="UP000317036">
    <property type="component" value="Unassembled WGS sequence"/>
</dbReference>
<evidence type="ECO:0000313" key="8">
    <source>
        <dbReference type="Proteomes" id="UP000317036"/>
    </source>
</evidence>
<dbReference type="InterPro" id="IPR018060">
    <property type="entry name" value="HTH_AraC"/>
</dbReference>
<dbReference type="InterPro" id="IPR009057">
    <property type="entry name" value="Homeodomain-like_sf"/>
</dbReference>
<dbReference type="PANTHER" id="PTHR43280">
    <property type="entry name" value="ARAC-FAMILY TRANSCRIPTIONAL REGULATOR"/>
    <property type="match status" value="1"/>
</dbReference>
<evidence type="ECO:0000256" key="3">
    <source>
        <dbReference type="ARBA" id="ARBA00023163"/>
    </source>
</evidence>
<dbReference type="GO" id="GO:0000160">
    <property type="term" value="P:phosphorelay signal transduction system"/>
    <property type="evidence" value="ECO:0007669"/>
    <property type="project" value="InterPro"/>
</dbReference>
<dbReference type="SUPFAM" id="SSF46689">
    <property type="entry name" value="Homeodomain-like"/>
    <property type="match status" value="2"/>
</dbReference>
<organism evidence="7 8">
    <name type="scientific">Paenibacillus cremeus</name>
    <dbReference type="NCBI Taxonomy" id="2163881"/>
    <lineage>
        <taxon>Bacteria</taxon>
        <taxon>Bacillati</taxon>
        <taxon>Bacillota</taxon>
        <taxon>Bacilli</taxon>
        <taxon>Bacillales</taxon>
        <taxon>Paenibacillaceae</taxon>
        <taxon>Paenibacillus</taxon>
    </lineage>
</organism>
<dbReference type="PROSITE" id="PS50110">
    <property type="entry name" value="RESPONSE_REGULATORY"/>
    <property type="match status" value="1"/>
</dbReference>
<dbReference type="Pfam" id="PF12833">
    <property type="entry name" value="HTH_18"/>
    <property type="match status" value="1"/>
</dbReference>
<dbReference type="GO" id="GO:0043565">
    <property type="term" value="F:sequence-specific DNA binding"/>
    <property type="evidence" value="ECO:0007669"/>
    <property type="project" value="InterPro"/>
</dbReference>
<dbReference type="PROSITE" id="PS00041">
    <property type="entry name" value="HTH_ARAC_FAMILY_1"/>
    <property type="match status" value="1"/>
</dbReference>
<dbReference type="Gene3D" id="3.40.50.2300">
    <property type="match status" value="1"/>
</dbReference>
<evidence type="ECO:0000259" key="5">
    <source>
        <dbReference type="PROSITE" id="PS01124"/>
    </source>
</evidence>
<keyword evidence="3" id="KW-0804">Transcription</keyword>
<dbReference type="InterPro" id="IPR020449">
    <property type="entry name" value="Tscrpt_reg_AraC-type_HTH"/>
</dbReference>
<proteinExistence type="predicted"/>
<dbReference type="OrthoDB" id="9794370at2"/>
<dbReference type="InterPro" id="IPR011006">
    <property type="entry name" value="CheY-like_superfamily"/>
</dbReference>
<dbReference type="SMART" id="SM00448">
    <property type="entry name" value="REC"/>
    <property type="match status" value="1"/>
</dbReference>
<dbReference type="InterPro" id="IPR018062">
    <property type="entry name" value="HTH_AraC-typ_CS"/>
</dbReference>
<keyword evidence="4" id="KW-0597">Phosphoprotein</keyword>
<sequence>MDTSDNYQVLIVDDEPLFRLALRTLITESGLPFTIAGEAPDGEEALAYKQQHPEVDLLIVDMKMPKMSGVELMREWREFEGSSDRGPVMLALSSYRDYEFVREAFLLGAIDYIVKVDMDESHVIPVLRKAMSELEKRKQVFPRKTAAMSEGTDVILKRMLTDLPEEESSYLKMLSERGVVLPETQRIAAVILPDSADFGASDAGVDLIPTVTEQALQAKGIHAEMLLYPQSEVVLLFHAFKTNSYMFLRNQLNELFTVIQRRLNRYANLSVTVGVSEAGNVFWRRLVEEARRNTRSRFFSGGGRLYFSDTLNWPEYTDAQPATDESVFAEQTQEMLTALTDSNPEVWIASFDTWTGMIPPGDEQYIRKSFADVVWKLGSLLVVNGCVWEQLPDPYQKPFVLLDHCITLKQLWSRLKELMGAVHAAVHESKASAASSFKGVLQQAKSYIEQHYGDGITLTLVSEWVGVSEGHLSKLFVKEAGYKFIDYLTGIRIEKAKELMHTGLKLYEISEQVGYPNPEHFSRVFKKEVGLSPAQYRERLDAQK</sequence>
<dbReference type="CDD" id="cd17536">
    <property type="entry name" value="REC_YesN-like"/>
    <property type="match status" value="1"/>
</dbReference>
<keyword evidence="8" id="KW-1185">Reference proteome</keyword>
<evidence type="ECO:0000259" key="6">
    <source>
        <dbReference type="PROSITE" id="PS50110"/>
    </source>
</evidence>
<accession>A0A559JZX3</accession>
<evidence type="ECO:0000256" key="2">
    <source>
        <dbReference type="ARBA" id="ARBA00023125"/>
    </source>
</evidence>
<keyword evidence="2" id="KW-0238">DNA-binding</keyword>
<dbReference type="EMBL" id="VNJI01000058">
    <property type="protein sequence ID" value="TVY05452.1"/>
    <property type="molecule type" value="Genomic_DNA"/>
</dbReference>
<dbReference type="Gene3D" id="1.10.10.60">
    <property type="entry name" value="Homeodomain-like"/>
    <property type="match status" value="2"/>
</dbReference>
<comment type="caution">
    <text evidence="7">The sequence shown here is derived from an EMBL/GenBank/DDBJ whole genome shotgun (WGS) entry which is preliminary data.</text>
</comment>
<dbReference type="SMART" id="SM00342">
    <property type="entry name" value="HTH_ARAC"/>
    <property type="match status" value="1"/>
</dbReference>
<dbReference type="Pfam" id="PF00072">
    <property type="entry name" value="Response_reg"/>
    <property type="match status" value="1"/>
</dbReference>
<dbReference type="PANTHER" id="PTHR43280:SF2">
    <property type="entry name" value="HTH-TYPE TRANSCRIPTIONAL REGULATOR EXSA"/>
    <property type="match status" value="1"/>
</dbReference>
<protein>
    <submittedName>
        <fullName evidence="7">Response regulator</fullName>
    </submittedName>
</protein>
<feature type="domain" description="Response regulatory" evidence="6">
    <location>
        <begin position="8"/>
        <end position="130"/>
    </location>
</feature>
<dbReference type="RefSeq" id="WP_144854027.1">
    <property type="nucleotide sequence ID" value="NZ_VNJI01000058.1"/>
</dbReference>
<dbReference type="GO" id="GO:0003700">
    <property type="term" value="F:DNA-binding transcription factor activity"/>
    <property type="evidence" value="ECO:0007669"/>
    <property type="project" value="InterPro"/>
</dbReference>
<evidence type="ECO:0000313" key="7">
    <source>
        <dbReference type="EMBL" id="TVY05452.1"/>
    </source>
</evidence>
<dbReference type="AlphaFoldDB" id="A0A559JZX3"/>
<dbReference type="PROSITE" id="PS01124">
    <property type="entry name" value="HTH_ARAC_FAMILY_2"/>
    <property type="match status" value="1"/>
</dbReference>
<name>A0A559JZX3_9BACL</name>
<evidence type="ECO:0000256" key="4">
    <source>
        <dbReference type="PROSITE-ProRule" id="PRU00169"/>
    </source>
</evidence>
<dbReference type="PRINTS" id="PR00032">
    <property type="entry name" value="HTHARAC"/>
</dbReference>
<feature type="modified residue" description="4-aspartylphosphate" evidence="4">
    <location>
        <position position="61"/>
    </location>
</feature>
<feature type="domain" description="HTH araC/xylS-type" evidence="5">
    <location>
        <begin position="442"/>
        <end position="539"/>
    </location>
</feature>